<reference evidence="3" key="1">
    <citation type="journal article" date="2019" name="Int. J. Syst. Evol. Microbiol.">
        <title>The Global Catalogue of Microorganisms (GCM) 10K type strain sequencing project: providing services to taxonomists for standard genome sequencing and annotation.</title>
        <authorList>
            <consortium name="The Broad Institute Genomics Platform"/>
            <consortium name="The Broad Institute Genome Sequencing Center for Infectious Disease"/>
            <person name="Wu L."/>
            <person name="Ma J."/>
        </authorList>
    </citation>
    <scope>NUCLEOTIDE SEQUENCE [LARGE SCALE GENOMIC DNA]</scope>
    <source>
        <strain evidence="3">CGMCC 1.12376</strain>
    </source>
</reference>
<evidence type="ECO:0000313" key="2">
    <source>
        <dbReference type="EMBL" id="MFD1607414.1"/>
    </source>
</evidence>
<proteinExistence type="predicted"/>
<organism evidence="2 3">
    <name type="scientific">Oceanobacillus luteolus</name>
    <dbReference type="NCBI Taxonomy" id="1274358"/>
    <lineage>
        <taxon>Bacteria</taxon>
        <taxon>Bacillati</taxon>
        <taxon>Bacillota</taxon>
        <taxon>Bacilli</taxon>
        <taxon>Bacillales</taxon>
        <taxon>Bacillaceae</taxon>
        <taxon>Oceanobacillus</taxon>
    </lineage>
</organism>
<evidence type="ECO:0000256" key="1">
    <source>
        <dbReference type="SAM" id="Coils"/>
    </source>
</evidence>
<dbReference type="Proteomes" id="UP001597221">
    <property type="component" value="Unassembled WGS sequence"/>
</dbReference>
<dbReference type="EMBL" id="JBHUDE010000035">
    <property type="protein sequence ID" value="MFD1607414.1"/>
    <property type="molecule type" value="Genomic_DNA"/>
</dbReference>
<protein>
    <submittedName>
        <fullName evidence="2">Uncharacterized protein</fullName>
    </submittedName>
</protein>
<keyword evidence="1" id="KW-0175">Coiled coil</keyword>
<comment type="caution">
    <text evidence="2">The sequence shown here is derived from an EMBL/GenBank/DDBJ whole genome shotgun (WGS) entry which is preliminary data.</text>
</comment>
<feature type="coiled-coil region" evidence="1">
    <location>
        <begin position="31"/>
        <end position="72"/>
    </location>
</feature>
<keyword evidence="3" id="KW-1185">Reference proteome</keyword>
<sequence>MNKKLFLVFAIILFIVGANYFIDPVEMEESLPEESEEMKKLQKEYNQLSLDYINLKAEKEELQNQMESIHADYFDRYIYAFGYQDESLGESSEPLHEEFGEDKYVSLIEDDFGFQLFVWVRGQEYPFYIDFSTLNQENEFDVGPFVSGEDVAVLGGIATNDQFEDVFVLQDDMKHGADVIQIEDDLFVWYSILDF</sequence>
<name>A0ABW4HRH1_9BACI</name>
<evidence type="ECO:0000313" key="3">
    <source>
        <dbReference type="Proteomes" id="UP001597221"/>
    </source>
</evidence>
<gene>
    <name evidence="2" type="ORF">ACFSBH_07100</name>
</gene>
<accession>A0ABW4HRH1</accession>
<dbReference type="RefSeq" id="WP_379596759.1">
    <property type="nucleotide sequence ID" value="NZ_JBHUDE010000035.1"/>
</dbReference>